<dbReference type="AlphaFoldDB" id="A0A1B7MLM8"/>
<feature type="compositionally biased region" description="Polar residues" evidence="1">
    <location>
        <begin position="29"/>
        <end position="40"/>
    </location>
</feature>
<reference evidence="2 3" key="1">
    <citation type="submission" date="2016-06" db="EMBL/GenBank/DDBJ databases">
        <title>Comparative genomics of the ectomycorrhizal sister species Rhizopogon vinicolor and Rhizopogon vesiculosus (Basidiomycota: Boletales) reveals a divergence of the mating type B locus.</title>
        <authorList>
            <consortium name="DOE Joint Genome Institute"/>
            <person name="Mujic A.B."/>
            <person name="Kuo A."/>
            <person name="Tritt A."/>
            <person name="Lipzen A."/>
            <person name="Chen C."/>
            <person name="Johnson J."/>
            <person name="Sharma A."/>
            <person name="Barry K."/>
            <person name="Grigoriev I.V."/>
            <person name="Spatafora J.W."/>
        </authorList>
    </citation>
    <scope>NUCLEOTIDE SEQUENCE [LARGE SCALE GENOMIC DNA]</scope>
    <source>
        <strain evidence="2 3">AM-OR11-026</strain>
    </source>
</reference>
<dbReference type="InParanoid" id="A0A1B7MLM8"/>
<dbReference type="Proteomes" id="UP000092154">
    <property type="component" value="Unassembled WGS sequence"/>
</dbReference>
<accession>A0A1B7MLM8</accession>
<sequence length="127" mass="13869">MTEHNTPKKKRLIGWLKHSHSDHRLPQDQAATANEPSSAPASLRRRPQGLISKLWGKVFKKDSTIDTPLLNSAPLANSPDEQDISTAQTGQTPSPLIAPTPEVISDQVSNLPAVNLSPRPEQLTQNL</sequence>
<proteinExistence type="predicted"/>
<evidence type="ECO:0000256" key="1">
    <source>
        <dbReference type="SAM" id="MobiDB-lite"/>
    </source>
</evidence>
<gene>
    <name evidence="2" type="ORF">K503DRAFT_519252</name>
</gene>
<feature type="compositionally biased region" description="Basic residues" evidence="1">
    <location>
        <begin position="7"/>
        <end position="21"/>
    </location>
</feature>
<evidence type="ECO:0000313" key="3">
    <source>
        <dbReference type="Proteomes" id="UP000092154"/>
    </source>
</evidence>
<dbReference type="EMBL" id="KV448760">
    <property type="protein sequence ID" value="OAX33487.1"/>
    <property type="molecule type" value="Genomic_DNA"/>
</dbReference>
<protein>
    <submittedName>
        <fullName evidence="2">Uncharacterized protein</fullName>
    </submittedName>
</protein>
<feature type="compositionally biased region" description="Polar residues" evidence="1">
    <location>
        <begin position="84"/>
        <end position="94"/>
    </location>
</feature>
<organism evidence="2 3">
    <name type="scientific">Rhizopogon vinicolor AM-OR11-026</name>
    <dbReference type="NCBI Taxonomy" id="1314800"/>
    <lineage>
        <taxon>Eukaryota</taxon>
        <taxon>Fungi</taxon>
        <taxon>Dikarya</taxon>
        <taxon>Basidiomycota</taxon>
        <taxon>Agaricomycotina</taxon>
        <taxon>Agaricomycetes</taxon>
        <taxon>Agaricomycetidae</taxon>
        <taxon>Boletales</taxon>
        <taxon>Suillineae</taxon>
        <taxon>Rhizopogonaceae</taxon>
        <taxon>Rhizopogon</taxon>
    </lineage>
</organism>
<feature type="region of interest" description="Disordered" evidence="1">
    <location>
        <begin position="67"/>
        <end position="127"/>
    </location>
</feature>
<dbReference type="OrthoDB" id="2693510at2759"/>
<feature type="region of interest" description="Disordered" evidence="1">
    <location>
        <begin position="1"/>
        <end position="46"/>
    </location>
</feature>
<keyword evidence="3" id="KW-1185">Reference proteome</keyword>
<evidence type="ECO:0000313" key="2">
    <source>
        <dbReference type="EMBL" id="OAX33487.1"/>
    </source>
</evidence>
<name>A0A1B7MLM8_9AGAM</name>